<evidence type="ECO:0000256" key="8">
    <source>
        <dbReference type="SAM" id="Phobius"/>
    </source>
</evidence>
<keyword evidence="2 8" id="KW-0812">Transmembrane</keyword>
<feature type="transmembrane region" description="Helical" evidence="8">
    <location>
        <begin position="391"/>
        <end position="412"/>
    </location>
</feature>
<keyword evidence="7" id="KW-0807">Transducer</keyword>
<organism evidence="10 11">
    <name type="scientific">Adineta steineri</name>
    <dbReference type="NCBI Taxonomy" id="433720"/>
    <lineage>
        <taxon>Eukaryota</taxon>
        <taxon>Metazoa</taxon>
        <taxon>Spiralia</taxon>
        <taxon>Gnathifera</taxon>
        <taxon>Rotifera</taxon>
        <taxon>Eurotatoria</taxon>
        <taxon>Bdelloidea</taxon>
        <taxon>Adinetida</taxon>
        <taxon>Adinetidae</taxon>
        <taxon>Adineta</taxon>
    </lineage>
</organism>
<dbReference type="Proteomes" id="UP000663845">
    <property type="component" value="Unassembled WGS sequence"/>
</dbReference>
<gene>
    <name evidence="10" type="ORF">JYZ213_LOCUS16814</name>
</gene>
<feature type="domain" description="G-protein coupled receptors family 1 profile" evidence="9">
    <location>
        <begin position="30"/>
        <end position="229"/>
    </location>
</feature>
<evidence type="ECO:0000256" key="4">
    <source>
        <dbReference type="ARBA" id="ARBA00023040"/>
    </source>
</evidence>
<keyword evidence="5 8" id="KW-0472">Membrane</keyword>
<comment type="subcellular location">
    <subcellularLocation>
        <location evidence="1">Membrane</location>
        <topology evidence="1">Multi-pass membrane protein</topology>
    </subcellularLocation>
</comment>
<feature type="transmembrane region" description="Helical" evidence="8">
    <location>
        <begin position="480"/>
        <end position="500"/>
    </location>
</feature>
<reference evidence="10" key="1">
    <citation type="submission" date="2021-02" db="EMBL/GenBank/DDBJ databases">
        <authorList>
            <person name="Nowell W R."/>
        </authorList>
    </citation>
    <scope>NUCLEOTIDE SEQUENCE</scope>
</reference>
<feature type="transmembrane region" description="Helical" evidence="8">
    <location>
        <begin position="57"/>
        <end position="78"/>
    </location>
</feature>
<proteinExistence type="predicted"/>
<evidence type="ECO:0000256" key="3">
    <source>
        <dbReference type="ARBA" id="ARBA00022989"/>
    </source>
</evidence>
<keyword evidence="4" id="KW-0297">G-protein coupled receptor</keyword>
<dbReference type="SUPFAM" id="SSF81321">
    <property type="entry name" value="Family A G protein-coupled receptor-like"/>
    <property type="match status" value="2"/>
</dbReference>
<evidence type="ECO:0000256" key="5">
    <source>
        <dbReference type="ARBA" id="ARBA00023136"/>
    </source>
</evidence>
<dbReference type="GO" id="GO:0004930">
    <property type="term" value="F:G protein-coupled receptor activity"/>
    <property type="evidence" value="ECO:0007669"/>
    <property type="project" value="UniProtKB-KW"/>
</dbReference>
<feature type="transmembrane region" description="Helical" evidence="8">
    <location>
        <begin position="301"/>
        <end position="323"/>
    </location>
</feature>
<evidence type="ECO:0000259" key="9">
    <source>
        <dbReference type="PROSITE" id="PS50262"/>
    </source>
</evidence>
<keyword evidence="3 8" id="KW-1133">Transmembrane helix</keyword>
<evidence type="ECO:0000313" key="10">
    <source>
        <dbReference type="EMBL" id="CAF1016331.1"/>
    </source>
</evidence>
<protein>
    <recommendedName>
        <fullName evidence="9">G-protein coupled receptors family 1 profile domain-containing protein</fullName>
    </recommendedName>
</protein>
<feature type="transmembrane region" description="Helical" evidence="8">
    <location>
        <begin position="22"/>
        <end position="45"/>
    </location>
</feature>
<evidence type="ECO:0000256" key="6">
    <source>
        <dbReference type="ARBA" id="ARBA00023170"/>
    </source>
</evidence>
<feature type="transmembrane region" description="Helical" evidence="8">
    <location>
        <begin position="205"/>
        <end position="226"/>
    </location>
</feature>
<evidence type="ECO:0000256" key="1">
    <source>
        <dbReference type="ARBA" id="ARBA00004141"/>
    </source>
</evidence>
<dbReference type="PROSITE" id="PS50262">
    <property type="entry name" value="G_PROTEIN_RECEP_F1_2"/>
    <property type="match status" value="2"/>
</dbReference>
<feature type="transmembrane region" description="Helical" evidence="8">
    <location>
        <begin position="439"/>
        <end position="460"/>
    </location>
</feature>
<feature type="transmembrane region" description="Helical" evidence="8">
    <location>
        <begin position="140"/>
        <end position="161"/>
    </location>
</feature>
<dbReference type="InterPro" id="IPR000276">
    <property type="entry name" value="GPCR_Rhodpsn"/>
</dbReference>
<evidence type="ECO:0000256" key="2">
    <source>
        <dbReference type="ARBA" id="ARBA00022692"/>
    </source>
</evidence>
<dbReference type="GO" id="GO:0005886">
    <property type="term" value="C:plasma membrane"/>
    <property type="evidence" value="ECO:0007669"/>
    <property type="project" value="TreeGrafter"/>
</dbReference>
<dbReference type="PANTHER" id="PTHR24243">
    <property type="entry name" value="G-PROTEIN COUPLED RECEPTOR"/>
    <property type="match status" value="1"/>
</dbReference>
<dbReference type="Pfam" id="PF00001">
    <property type="entry name" value="7tm_1"/>
    <property type="match status" value="1"/>
</dbReference>
<name>A0A814HUV8_9BILA</name>
<feature type="transmembrane region" description="Helical" evidence="8">
    <location>
        <begin position="259"/>
        <end position="281"/>
    </location>
</feature>
<evidence type="ECO:0000256" key="7">
    <source>
        <dbReference type="ARBA" id="ARBA00023224"/>
    </source>
</evidence>
<comment type="caution">
    <text evidence="10">The sequence shown here is derived from an EMBL/GenBank/DDBJ whole genome shotgun (WGS) entry which is preliminary data.</text>
</comment>
<accession>A0A814HUV8</accession>
<feature type="transmembrane region" description="Helical" evidence="8">
    <location>
        <begin position="98"/>
        <end position="119"/>
    </location>
</feature>
<dbReference type="EMBL" id="CAJNOG010000153">
    <property type="protein sequence ID" value="CAF1016331.1"/>
    <property type="molecule type" value="Genomic_DNA"/>
</dbReference>
<feature type="transmembrane region" description="Helical" evidence="8">
    <location>
        <begin position="343"/>
        <end position="364"/>
    </location>
</feature>
<dbReference type="InterPro" id="IPR017452">
    <property type="entry name" value="GPCR_Rhodpsn_7TM"/>
</dbReference>
<feature type="domain" description="G-protein coupled receptors family 1 profile" evidence="9">
    <location>
        <begin position="238"/>
        <end position="493"/>
    </location>
</feature>
<evidence type="ECO:0000313" key="11">
    <source>
        <dbReference type="Proteomes" id="UP000663845"/>
    </source>
</evidence>
<dbReference type="Gene3D" id="1.20.1070.10">
    <property type="entry name" value="Rhodopsin 7-helix transmembrane proteins"/>
    <property type="match status" value="3"/>
</dbReference>
<sequence>MSNTTSSPSNQYDLVQAAKQPVVYSFSVTMTFIVITSILNASVLCRRALRSSSCTHYFLASVPPVLAYVVVSPVNAILSQSYGFYINGTPVACKIVSFLAYATSLWYGLMLVCASNDRYFSSSTSVRLRRLGQVRVARRIIIIVWILSSIYMSPFLFIYYYDPTYASSIFGALTIYNIRSQKHRIAPMNQTSLSRRTEGQLARMLIIQVAMYLLFFTPSGITYILIPFVPSMNTPYYQTIRKITIVWQQGALRSSSCTYYFLASVPPVLAYVVVSPVNAILAQNYGFYINGTPVACKIVSFLAYATSLWYGLMLVCASIDRYFSSSTSVRLRRLSQVRVARRIIIIVWILSSIYMSPFLFIYYYDPTYANSKKCTQYSTKLIDVYLMTRVIFYYFLIPIILGIFGILTIYNIRSQKHRIAPMNQTSLSRRTEGQLARMLIIQVAMYLLFFTPSGITYILITFVPSMNTPYYQTIRNITIVWQQGGYFISFFLYVLTGKIYREELKNMFKCNQILQQTAEHIPMSLLANVRVNTHI</sequence>
<dbReference type="PANTHER" id="PTHR24243:SF233">
    <property type="entry name" value="THYROTROPIN-RELEASING HORMONE RECEPTOR"/>
    <property type="match status" value="1"/>
</dbReference>
<keyword evidence="6" id="KW-0675">Receptor</keyword>
<dbReference type="AlphaFoldDB" id="A0A814HUV8"/>